<evidence type="ECO:0000313" key="1">
    <source>
        <dbReference type="EMBL" id="GFH18355.1"/>
    </source>
</evidence>
<comment type="caution">
    <text evidence="1">The sequence shown here is derived from an EMBL/GenBank/DDBJ whole genome shotgun (WGS) entry which is preliminary data.</text>
</comment>
<name>A0A699Z9Q5_HAELA</name>
<organism evidence="1 2">
    <name type="scientific">Haematococcus lacustris</name>
    <name type="common">Green alga</name>
    <name type="synonym">Haematococcus pluvialis</name>
    <dbReference type="NCBI Taxonomy" id="44745"/>
    <lineage>
        <taxon>Eukaryota</taxon>
        <taxon>Viridiplantae</taxon>
        <taxon>Chlorophyta</taxon>
        <taxon>core chlorophytes</taxon>
        <taxon>Chlorophyceae</taxon>
        <taxon>CS clade</taxon>
        <taxon>Chlamydomonadales</taxon>
        <taxon>Haematococcaceae</taxon>
        <taxon>Haematococcus</taxon>
    </lineage>
</organism>
<dbReference type="Proteomes" id="UP000485058">
    <property type="component" value="Unassembled WGS sequence"/>
</dbReference>
<proteinExistence type="predicted"/>
<reference evidence="1 2" key="1">
    <citation type="submission" date="2020-02" db="EMBL/GenBank/DDBJ databases">
        <title>Draft genome sequence of Haematococcus lacustris strain NIES-144.</title>
        <authorList>
            <person name="Morimoto D."/>
            <person name="Nakagawa S."/>
            <person name="Yoshida T."/>
            <person name="Sawayama S."/>
        </authorList>
    </citation>
    <scope>NUCLEOTIDE SEQUENCE [LARGE SCALE GENOMIC DNA]</scope>
    <source>
        <strain evidence="1 2">NIES-144</strain>
    </source>
</reference>
<dbReference type="EMBL" id="BLLF01001289">
    <property type="protein sequence ID" value="GFH18355.1"/>
    <property type="molecule type" value="Genomic_DNA"/>
</dbReference>
<accession>A0A699Z9Q5</accession>
<dbReference type="AlphaFoldDB" id="A0A699Z9Q5"/>
<protein>
    <submittedName>
        <fullName evidence="1">Uncharacterized protein</fullName>
    </submittedName>
</protein>
<keyword evidence="2" id="KW-1185">Reference proteome</keyword>
<evidence type="ECO:0000313" key="2">
    <source>
        <dbReference type="Proteomes" id="UP000485058"/>
    </source>
</evidence>
<gene>
    <name evidence="1" type="ORF">HaLaN_15149</name>
</gene>
<sequence>MALLSQRLVRKASLPTFESVKLRLEGAKE</sequence>